<evidence type="ECO:0000256" key="4">
    <source>
        <dbReference type="ARBA" id="ARBA00022490"/>
    </source>
</evidence>
<evidence type="ECO:0000256" key="1">
    <source>
        <dbReference type="ARBA" id="ARBA00000032"/>
    </source>
</evidence>
<evidence type="ECO:0000259" key="9">
    <source>
        <dbReference type="SMART" id="SM00226"/>
    </source>
</evidence>
<evidence type="ECO:0000313" key="11">
    <source>
        <dbReference type="Proteomes" id="UP000697127"/>
    </source>
</evidence>
<evidence type="ECO:0000256" key="2">
    <source>
        <dbReference type="ARBA" id="ARBA00004496"/>
    </source>
</evidence>
<dbReference type="InterPro" id="IPR023485">
    <property type="entry name" value="Ptyr_pPase"/>
</dbReference>
<evidence type="ECO:0000256" key="5">
    <source>
        <dbReference type="ARBA" id="ARBA00022801"/>
    </source>
</evidence>
<dbReference type="CDD" id="cd16343">
    <property type="entry name" value="LMWPTP"/>
    <property type="match status" value="1"/>
</dbReference>
<feature type="active site" description="Proton donor" evidence="8">
    <location>
        <position position="110"/>
    </location>
</feature>
<dbReference type="GO" id="GO:0004726">
    <property type="term" value="F:non-membrane spanning protein tyrosine phosphatase activity"/>
    <property type="evidence" value="ECO:0007669"/>
    <property type="project" value="InterPro"/>
</dbReference>
<dbReference type="SMART" id="SM00226">
    <property type="entry name" value="LMWPc"/>
    <property type="match status" value="1"/>
</dbReference>
<dbReference type="GO" id="GO:0005737">
    <property type="term" value="C:cytoplasm"/>
    <property type="evidence" value="ECO:0007669"/>
    <property type="project" value="UniProtKB-SubCell"/>
</dbReference>
<dbReference type="InterPro" id="IPR050438">
    <property type="entry name" value="LMW_PTPase"/>
</dbReference>
<dbReference type="PANTHER" id="PTHR11717">
    <property type="entry name" value="LOW MOLECULAR WEIGHT PROTEIN TYROSINE PHOSPHATASE"/>
    <property type="match status" value="1"/>
</dbReference>
<gene>
    <name evidence="10" type="ORF">C6P40_000900</name>
</gene>
<evidence type="ECO:0000256" key="3">
    <source>
        <dbReference type="ARBA" id="ARBA00011063"/>
    </source>
</evidence>
<evidence type="ECO:0000256" key="8">
    <source>
        <dbReference type="PIRSR" id="PIRSR617867-1"/>
    </source>
</evidence>
<evidence type="ECO:0000256" key="7">
    <source>
        <dbReference type="ARBA" id="ARBA00051722"/>
    </source>
</evidence>
<accession>A0A9P7BFU2</accession>
<sequence length="143" mass="16482">MAEAVFTHIVNQNGLTDRITHIDSFGTAGYHIGDRSDSRTIQTCKNHKIPINHRGQQIKSKHFTEFDYILCMDSSNLYNLKKIQPSNCNSIVEMFGEWRSSSKFDKIIDDPYYGGDDGFERCYLQCVDFSKNFIKKELGINID</sequence>
<evidence type="ECO:0000313" key="10">
    <source>
        <dbReference type="EMBL" id="KAG0688490.1"/>
    </source>
</evidence>
<comment type="catalytic activity">
    <reaction evidence="1">
        <text>a phosphate monoester + H2O = an alcohol + phosphate</text>
        <dbReference type="Rhea" id="RHEA:15017"/>
        <dbReference type="ChEBI" id="CHEBI:15377"/>
        <dbReference type="ChEBI" id="CHEBI:30879"/>
        <dbReference type="ChEBI" id="CHEBI:43474"/>
        <dbReference type="ChEBI" id="CHEBI:67140"/>
        <dbReference type="EC" id="3.1.3.2"/>
    </reaction>
</comment>
<comment type="catalytic activity">
    <reaction evidence="7">
        <text>O-phospho-L-tyrosyl-[protein] + H2O = L-tyrosyl-[protein] + phosphate</text>
        <dbReference type="Rhea" id="RHEA:10684"/>
        <dbReference type="Rhea" id="RHEA-COMP:10136"/>
        <dbReference type="Rhea" id="RHEA-COMP:20101"/>
        <dbReference type="ChEBI" id="CHEBI:15377"/>
        <dbReference type="ChEBI" id="CHEBI:43474"/>
        <dbReference type="ChEBI" id="CHEBI:46858"/>
        <dbReference type="ChEBI" id="CHEBI:61978"/>
        <dbReference type="EC" id="3.1.3.48"/>
    </reaction>
</comment>
<dbReference type="AlphaFoldDB" id="A0A9P7BFU2"/>
<organism evidence="10 11">
    <name type="scientific">Pichia californica</name>
    <dbReference type="NCBI Taxonomy" id="460514"/>
    <lineage>
        <taxon>Eukaryota</taxon>
        <taxon>Fungi</taxon>
        <taxon>Dikarya</taxon>
        <taxon>Ascomycota</taxon>
        <taxon>Saccharomycotina</taxon>
        <taxon>Pichiomycetes</taxon>
        <taxon>Pichiales</taxon>
        <taxon>Pichiaceae</taxon>
        <taxon>Pichia</taxon>
    </lineage>
</organism>
<reference evidence="10" key="1">
    <citation type="submission" date="2020-11" db="EMBL/GenBank/DDBJ databases">
        <title>Kefir isolates.</title>
        <authorList>
            <person name="Marcisauskas S."/>
            <person name="Kim Y."/>
            <person name="Blasche S."/>
        </authorList>
    </citation>
    <scope>NUCLEOTIDE SEQUENCE</scope>
    <source>
        <strain evidence="10">Olga-1</strain>
    </source>
</reference>
<proteinExistence type="inferred from homology"/>
<dbReference type="SUPFAM" id="SSF52788">
    <property type="entry name" value="Phosphotyrosine protein phosphatases I"/>
    <property type="match status" value="1"/>
</dbReference>
<evidence type="ECO:0000256" key="6">
    <source>
        <dbReference type="ARBA" id="ARBA00022912"/>
    </source>
</evidence>
<dbReference type="PRINTS" id="PR00720">
    <property type="entry name" value="MAMMALPTPASE"/>
</dbReference>
<dbReference type="InterPro" id="IPR036196">
    <property type="entry name" value="Ptyr_pPase_sf"/>
</dbReference>
<dbReference type="Gene3D" id="3.40.50.2300">
    <property type="match status" value="1"/>
</dbReference>
<dbReference type="FunFam" id="3.40.50.2300:FF:000105">
    <property type="entry name" value="Low molecular weight phosphotyrosine protein"/>
    <property type="match status" value="1"/>
</dbReference>
<dbReference type="GO" id="GO:0003993">
    <property type="term" value="F:acid phosphatase activity"/>
    <property type="evidence" value="ECO:0007669"/>
    <property type="project" value="UniProtKB-EC"/>
</dbReference>
<feature type="domain" description="Phosphotyrosine protein phosphatase I" evidence="9">
    <location>
        <begin position="1"/>
        <end position="136"/>
    </location>
</feature>
<dbReference type="InterPro" id="IPR017867">
    <property type="entry name" value="Tyr_phospatase_low_mol_wt"/>
</dbReference>
<name>A0A9P7BFU2_9ASCO</name>
<dbReference type="Pfam" id="PF01451">
    <property type="entry name" value="LMWPc"/>
    <property type="match status" value="1"/>
</dbReference>
<keyword evidence="6" id="KW-0904">Protein phosphatase</keyword>
<keyword evidence="11" id="KW-1185">Reference proteome</keyword>
<dbReference type="EMBL" id="PUHW01000147">
    <property type="protein sequence ID" value="KAG0688490.1"/>
    <property type="molecule type" value="Genomic_DNA"/>
</dbReference>
<keyword evidence="5" id="KW-0378">Hydrolase</keyword>
<dbReference type="Proteomes" id="UP000697127">
    <property type="component" value="Unassembled WGS sequence"/>
</dbReference>
<protein>
    <recommendedName>
        <fullName evidence="9">Phosphotyrosine protein phosphatase I domain-containing protein</fullName>
    </recommendedName>
</protein>
<dbReference type="PRINTS" id="PR00719">
    <property type="entry name" value="LMWPTPASE"/>
</dbReference>
<keyword evidence="4" id="KW-0963">Cytoplasm</keyword>
<comment type="subcellular location">
    <subcellularLocation>
        <location evidence="2">Cytoplasm</location>
    </subcellularLocation>
</comment>
<dbReference type="PANTHER" id="PTHR11717:SF7">
    <property type="entry name" value="LOW MOLECULAR WEIGHT PHOSPHOTYROSINE PROTEIN PHOSPHATASE"/>
    <property type="match status" value="1"/>
</dbReference>
<dbReference type="OrthoDB" id="3388at2759"/>
<comment type="similarity">
    <text evidence="3">Belongs to the low molecular weight phosphotyrosine protein phosphatase family.</text>
</comment>
<comment type="caution">
    <text evidence="10">The sequence shown here is derived from an EMBL/GenBank/DDBJ whole genome shotgun (WGS) entry which is preliminary data.</text>
</comment>
<dbReference type="InterPro" id="IPR002115">
    <property type="entry name" value="Tyr_Pase_low_mol_wt_mml"/>
</dbReference>